<dbReference type="EMBL" id="BAAAKJ010000295">
    <property type="protein sequence ID" value="GAA1405508.1"/>
    <property type="molecule type" value="Genomic_DNA"/>
</dbReference>
<dbReference type="InterPro" id="IPR001845">
    <property type="entry name" value="HTH_ArsR_DNA-bd_dom"/>
</dbReference>
<dbReference type="RefSeq" id="WP_344340565.1">
    <property type="nucleotide sequence ID" value="NZ_BAAAKJ010000295.1"/>
</dbReference>
<comment type="caution">
    <text evidence="2">The sequence shown here is derived from an EMBL/GenBank/DDBJ whole genome shotgun (WGS) entry which is preliminary data.</text>
</comment>
<dbReference type="InterPro" id="IPR036390">
    <property type="entry name" value="WH_DNA-bd_sf"/>
</dbReference>
<dbReference type="Gene3D" id="1.10.10.10">
    <property type="entry name" value="Winged helix-like DNA-binding domain superfamily/Winged helix DNA-binding domain"/>
    <property type="match status" value="1"/>
</dbReference>
<dbReference type="Pfam" id="PF12840">
    <property type="entry name" value="HTH_20"/>
    <property type="match status" value="1"/>
</dbReference>
<organism evidence="2 3">
    <name type="scientific">Kitasatospora putterlickiae</name>
    <dbReference type="NCBI Taxonomy" id="221725"/>
    <lineage>
        <taxon>Bacteria</taxon>
        <taxon>Bacillati</taxon>
        <taxon>Actinomycetota</taxon>
        <taxon>Actinomycetes</taxon>
        <taxon>Kitasatosporales</taxon>
        <taxon>Streptomycetaceae</taxon>
        <taxon>Kitasatospora</taxon>
    </lineage>
</organism>
<dbReference type="PROSITE" id="PS50987">
    <property type="entry name" value="HTH_ARSR_2"/>
    <property type="match status" value="1"/>
</dbReference>
<dbReference type="InterPro" id="IPR036388">
    <property type="entry name" value="WH-like_DNA-bd_sf"/>
</dbReference>
<dbReference type="SMART" id="SM00418">
    <property type="entry name" value="HTH_ARSR"/>
    <property type="match status" value="1"/>
</dbReference>
<name>A0ABN1YDB2_9ACTN</name>
<sequence length="203" mass="22388">MLDDGQRRTLDPEHDTAAFKALTHPLRIRLLGLLRQDGPATASELAARTGESSGSTSYHLRVLAKYAFVAEAEHRDARERRWRAVHLLTSWDARAVSATPESRAFVEFSRRQQIDHLARSLDRHEEDVATGRLDGTWSAAAGIDDLVLRLTPDSLAELRRLVHRRALELADRDQADPRTEQVVLVTAAIPLAAIPQAAPGGAA</sequence>
<dbReference type="Proteomes" id="UP001499863">
    <property type="component" value="Unassembled WGS sequence"/>
</dbReference>
<dbReference type="SUPFAM" id="SSF46785">
    <property type="entry name" value="Winged helix' DNA-binding domain"/>
    <property type="match status" value="1"/>
</dbReference>
<evidence type="ECO:0000259" key="1">
    <source>
        <dbReference type="PROSITE" id="PS50987"/>
    </source>
</evidence>
<evidence type="ECO:0000313" key="2">
    <source>
        <dbReference type="EMBL" id="GAA1405508.1"/>
    </source>
</evidence>
<keyword evidence="3" id="KW-1185">Reference proteome</keyword>
<evidence type="ECO:0000313" key="3">
    <source>
        <dbReference type="Proteomes" id="UP001499863"/>
    </source>
</evidence>
<feature type="domain" description="HTH arsR-type" evidence="1">
    <location>
        <begin position="7"/>
        <end position="102"/>
    </location>
</feature>
<protein>
    <recommendedName>
        <fullName evidence="1">HTH arsR-type domain-containing protein</fullName>
    </recommendedName>
</protein>
<proteinExistence type="predicted"/>
<accession>A0ABN1YDB2</accession>
<reference evidence="2 3" key="1">
    <citation type="journal article" date="2019" name="Int. J. Syst. Evol. Microbiol.">
        <title>The Global Catalogue of Microorganisms (GCM) 10K type strain sequencing project: providing services to taxonomists for standard genome sequencing and annotation.</title>
        <authorList>
            <consortium name="The Broad Institute Genomics Platform"/>
            <consortium name="The Broad Institute Genome Sequencing Center for Infectious Disease"/>
            <person name="Wu L."/>
            <person name="Ma J."/>
        </authorList>
    </citation>
    <scope>NUCLEOTIDE SEQUENCE [LARGE SCALE GENOMIC DNA]</scope>
    <source>
        <strain evidence="2 3">JCM 12393</strain>
    </source>
</reference>
<gene>
    <name evidence="2" type="ORF">GCM10009639_52520</name>
</gene>